<protein>
    <submittedName>
        <fullName evidence="2">Uncharacterized protein</fullName>
    </submittedName>
</protein>
<dbReference type="Proteomes" id="UP000654075">
    <property type="component" value="Unassembled WGS sequence"/>
</dbReference>
<dbReference type="PANTHER" id="PTHR16148:SF14">
    <property type="entry name" value="MYND-TYPE DOMAIN-CONTAINING PROTEIN"/>
    <property type="match status" value="1"/>
</dbReference>
<dbReference type="SUPFAM" id="SSF53474">
    <property type="entry name" value="alpha/beta-Hydrolases"/>
    <property type="match status" value="1"/>
</dbReference>
<evidence type="ECO:0000313" key="3">
    <source>
        <dbReference type="Proteomes" id="UP000654075"/>
    </source>
</evidence>
<comment type="caution">
    <text evidence="2">The sequence shown here is derived from an EMBL/GenBank/DDBJ whole genome shotgun (WGS) entry which is preliminary data.</text>
</comment>
<feature type="compositionally biased region" description="Polar residues" evidence="1">
    <location>
        <begin position="9"/>
        <end position="19"/>
    </location>
</feature>
<feature type="compositionally biased region" description="Low complexity" evidence="1">
    <location>
        <begin position="102"/>
        <end position="130"/>
    </location>
</feature>
<feature type="region of interest" description="Disordered" evidence="1">
    <location>
        <begin position="1"/>
        <end position="87"/>
    </location>
</feature>
<dbReference type="EMBL" id="CAJNNV010026205">
    <property type="protein sequence ID" value="CAE8617560.1"/>
    <property type="molecule type" value="Genomic_DNA"/>
</dbReference>
<evidence type="ECO:0000313" key="2">
    <source>
        <dbReference type="EMBL" id="CAE8617560.1"/>
    </source>
</evidence>
<proteinExistence type="predicted"/>
<feature type="region of interest" description="Disordered" evidence="1">
    <location>
        <begin position="150"/>
        <end position="208"/>
    </location>
</feature>
<dbReference type="AlphaFoldDB" id="A0A813FXR1"/>
<feature type="compositionally biased region" description="Basic and acidic residues" evidence="1">
    <location>
        <begin position="189"/>
        <end position="202"/>
    </location>
</feature>
<name>A0A813FXR1_POLGL</name>
<feature type="compositionally biased region" description="Low complexity" evidence="1">
    <location>
        <begin position="160"/>
        <end position="176"/>
    </location>
</feature>
<keyword evidence="3" id="KW-1185">Reference proteome</keyword>
<evidence type="ECO:0000256" key="1">
    <source>
        <dbReference type="SAM" id="MobiDB-lite"/>
    </source>
</evidence>
<dbReference type="Gene3D" id="3.40.50.1820">
    <property type="entry name" value="alpha/beta hydrolase"/>
    <property type="match status" value="1"/>
</dbReference>
<sequence length="470" mass="52308">MDWRWRSDANWSWSPSVDSSPGRWNREEWGEAHHPDWQEVEERNNNSNNSNNNNNNNNSNNNNNNNNKPFWSEPQPGSCSSSGSGSSARWSSVARWQSFDFKSNNNINTNTNNNSSSNNNKNNNNNNNNDNENRGLCLRCHLREPRRPDLAKTNKQQQANNNNNNNSNSNNNNNNNLSFGGAFFPKPGRQGDDFSAQRRDDGLWSEAQSRSSSRAPMLVFLHSAGYDPFDDLFPQGDAWLDDCPGEAPLVLLPCCPEDFYWMLRGDSWKEVGGKWCEDSRGYSFWAAARATEMSDALAALVRHLTLDVNLADPGRVFLAGVSMGGHGCYELAAQQPGLFSALVPVAAHLEGPAVQEVARVLRSWGLPTWAFHGVGDCCCCYEDAVELVRSLGGSAGLTTYWGGRDGQSVHSSASAVAFVEHGSQLLAWLLKQPRTCPSGRSSATTPAQASQVYARRTREWHEESWQRQGW</sequence>
<accession>A0A813FXR1</accession>
<gene>
    <name evidence="2" type="ORF">PGLA1383_LOCUS35221</name>
</gene>
<feature type="region of interest" description="Disordered" evidence="1">
    <location>
        <begin position="102"/>
        <end position="134"/>
    </location>
</feature>
<reference evidence="2" key="1">
    <citation type="submission" date="2021-02" db="EMBL/GenBank/DDBJ databases">
        <authorList>
            <person name="Dougan E. K."/>
            <person name="Rhodes N."/>
            <person name="Thang M."/>
            <person name="Chan C."/>
        </authorList>
    </citation>
    <scope>NUCLEOTIDE SEQUENCE</scope>
</reference>
<feature type="compositionally biased region" description="Basic and acidic residues" evidence="1">
    <location>
        <begin position="24"/>
        <end position="44"/>
    </location>
</feature>
<dbReference type="InterPro" id="IPR029058">
    <property type="entry name" value="AB_hydrolase_fold"/>
</dbReference>
<dbReference type="PANTHER" id="PTHR16148">
    <property type="entry name" value="NF-KAPPA-B-REPRESSING FACTOR-RELATED"/>
    <property type="match status" value="1"/>
</dbReference>
<organism evidence="2 3">
    <name type="scientific">Polarella glacialis</name>
    <name type="common">Dinoflagellate</name>
    <dbReference type="NCBI Taxonomy" id="89957"/>
    <lineage>
        <taxon>Eukaryota</taxon>
        <taxon>Sar</taxon>
        <taxon>Alveolata</taxon>
        <taxon>Dinophyceae</taxon>
        <taxon>Suessiales</taxon>
        <taxon>Suessiaceae</taxon>
        <taxon>Polarella</taxon>
    </lineage>
</organism>
<feature type="compositionally biased region" description="Low complexity" evidence="1">
    <location>
        <begin position="45"/>
        <end position="87"/>
    </location>
</feature>